<feature type="domain" description="PiggyBac transposable element-derived protein" evidence="2">
    <location>
        <begin position="85"/>
        <end position="281"/>
    </location>
</feature>
<accession>A0ABQ9HCR6</accession>
<dbReference type="Proteomes" id="UP001159363">
    <property type="component" value="Chromosome 5"/>
</dbReference>
<protein>
    <recommendedName>
        <fullName evidence="2">PiggyBac transposable element-derived protein domain-containing protein</fullName>
    </recommendedName>
</protein>
<proteinExistence type="predicted"/>
<dbReference type="EMBL" id="JARBHB010000006">
    <property type="protein sequence ID" value="KAJ8882052.1"/>
    <property type="molecule type" value="Genomic_DNA"/>
</dbReference>
<dbReference type="Pfam" id="PF13843">
    <property type="entry name" value="DDE_Tnp_1_7"/>
    <property type="match status" value="1"/>
</dbReference>
<organism evidence="3 4">
    <name type="scientific">Dryococelus australis</name>
    <dbReference type="NCBI Taxonomy" id="614101"/>
    <lineage>
        <taxon>Eukaryota</taxon>
        <taxon>Metazoa</taxon>
        <taxon>Ecdysozoa</taxon>
        <taxon>Arthropoda</taxon>
        <taxon>Hexapoda</taxon>
        <taxon>Insecta</taxon>
        <taxon>Pterygota</taxon>
        <taxon>Neoptera</taxon>
        <taxon>Polyneoptera</taxon>
        <taxon>Phasmatodea</taxon>
        <taxon>Verophasmatodea</taxon>
        <taxon>Anareolatae</taxon>
        <taxon>Phasmatidae</taxon>
        <taxon>Eurycanthinae</taxon>
        <taxon>Dryococelus</taxon>
    </lineage>
</organism>
<gene>
    <name evidence="3" type="ORF">PR048_018540</name>
</gene>
<feature type="region of interest" description="Disordered" evidence="1">
    <location>
        <begin position="24"/>
        <end position="49"/>
    </location>
</feature>
<evidence type="ECO:0000256" key="1">
    <source>
        <dbReference type="SAM" id="MobiDB-lite"/>
    </source>
</evidence>
<evidence type="ECO:0000313" key="4">
    <source>
        <dbReference type="Proteomes" id="UP001159363"/>
    </source>
</evidence>
<evidence type="ECO:0000259" key="2">
    <source>
        <dbReference type="Pfam" id="PF13843"/>
    </source>
</evidence>
<keyword evidence="4" id="KW-1185">Reference proteome</keyword>
<reference evidence="3 4" key="1">
    <citation type="submission" date="2023-02" db="EMBL/GenBank/DDBJ databases">
        <title>LHISI_Scaffold_Assembly.</title>
        <authorList>
            <person name="Stuart O.P."/>
            <person name="Cleave R."/>
            <person name="Magrath M.J.L."/>
            <person name="Mikheyev A.S."/>
        </authorList>
    </citation>
    <scope>NUCLEOTIDE SEQUENCE [LARGE SCALE GENOMIC DNA]</scope>
    <source>
        <strain evidence="3">Daus_M_001</strain>
        <tissue evidence="3">Leg muscle</tissue>
    </source>
</reference>
<dbReference type="InterPro" id="IPR029526">
    <property type="entry name" value="PGBD"/>
</dbReference>
<dbReference type="PANTHER" id="PTHR46599">
    <property type="entry name" value="PIGGYBAC TRANSPOSABLE ELEMENT-DERIVED PROTEIN 4"/>
    <property type="match status" value="1"/>
</dbReference>
<dbReference type="PANTHER" id="PTHR46599:SF6">
    <property type="entry name" value="DUAL SPECIFICITY PHOSPHATASE 26"/>
    <property type="match status" value="1"/>
</dbReference>
<name>A0ABQ9HCR6_9NEOP</name>
<evidence type="ECO:0000313" key="3">
    <source>
        <dbReference type="EMBL" id="KAJ8882052.1"/>
    </source>
</evidence>
<sequence>MGINDRDLVGKDGTEWEIVSTTTTHPGRLPRQNALRQAPGSTPYAKGSVTATSEASSRRLLINKPMLKHIKLCTESEAGEQLQENTWCISLMEIDAFIACLYAHRFGGIMKFLRFDLKDQISTMLVKGKSALVSEVWDSFIENCFLCYVPGANITVAEQPFPTKARCKFTQYMANKSDKFGIQFRLAADDDNRPPNQSLPEDVMKRMAPYFGKGRAVTTDNFFTSVSLAEKLKMQSTSLVGTVNRARREIPQSVKTIKSPLSDTVVTKNNEANFDCVSGKEKQECYCA</sequence>
<comment type="caution">
    <text evidence="3">The sequence shown here is derived from an EMBL/GenBank/DDBJ whole genome shotgun (WGS) entry which is preliminary data.</text>
</comment>